<comment type="cofactor">
    <cofactor evidence="2 9">
        <name>Mg(2+)</name>
        <dbReference type="ChEBI" id="CHEBI:18420"/>
    </cofactor>
</comment>
<name>A0A1Y5F9Q1_9BACT</name>
<evidence type="ECO:0000313" key="11">
    <source>
        <dbReference type="EMBL" id="OUR95280.1"/>
    </source>
</evidence>
<dbReference type="PANTHER" id="PTHR20941">
    <property type="entry name" value="FOLATE SYNTHESIS PROTEINS"/>
    <property type="match status" value="1"/>
</dbReference>
<dbReference type="Gene3D" id="3.20.20.20">
    <property type="entry name" value="Dihydropteroate synthase-like"/>
    <property type="match status" value="1"/>
</dbReference>
<evidence type="ECO:0000256" key="4">
    <source>
        <dbReference type="ARBA" id="ARBA00012458"/>
    </source>
</evidence>
<accession>A0A1Y5F9Q1</accession>
<dbReference type="EC" id="2.5.1.15" evidence="4 9"/>
<sequence>MVTNHLKAKILFPLLNKSKKNNFKMMGVINITPNSFSDGGEFNHVESFKKQIQYLKSYGLKIFDLGAESTAPFNEAISNQVELERLVPFLELIKSGDIFSSSDTLSFDTYKIETMRFILESLKGSSFKGDIIWNDVSGVIDSALFDLMDEYSFTYVYSHNLVPSRDETSHHMNYVSEKIDLVSYFSEAHAIFSQAGVMNRVIFDPCFGFAKSKEQNYQLLTSIDKWCSDKYRWLIGISRKSFLQALSQEEEKSQRIMHSELIHSHLLRQWMDEFPNYDITIRLHDPRVFQTAVRGYLS</sequence>
<reference evidence="12" key="1">
    <citation type="journal article" date="2017" name="Proc. Natl. Acad. Sci. U.S.A.">
        <title>Simulation of Deepwater Horizon oil plume reveals substrate specialization within a complex community of hydrocarbon-degraders.</title>
        <authorList>
            <person name="Hu P."/>
            <person name="Dubinsky E.A."/>
            <person name="Probst A.J."/>
            <person name="Wang J."/>
            <person name="Sieber C.M.K."/>
            <person name="Tom L.M."/>
            <person name="Gardinali P."/>
            <person name="Banfield J.F."/>
            <person name="Atlas R.M."/>
            <person name="Andersen G.L."/>
        </authorList>
    </citation>
    <scope>NUCLEOTIDE SEQUENCE [LARGE SCALE GENOMIC DNA]</scope>
</reference>
<keyword evidence="7 9" id="KW-0460">Magnesium</keyword>
<feature type="domain" description="Pterin-binding" evidence="10">
    <location>
        <begin position="23"/>
        <end position="294"/>
    </location>
</feature>
<organism evidence="11 12">
    <name type="scientific">Halobacteriovorax marinus</name>
    <dbReference type="NCBI Taxonomy" id="97084"/>
    <lineage>
        <taxon>Bacteria</taxon>
        <taxon>Pseudomonadati</taxon>
        <taxon>Bdellovibrionota</taxon>
        <taxon>Bacteriovoracia</taxon>
        <taxon>Bacteriovoracales</taxon>
        <taxon>Halobacteriovoraceae</taxon>
        <taxon>Halobacteriovorax</taxon>
    </lineage>
</organism>
<comment type="catalytic activity">
    <reaction evidence="1">
        <text>(7,8-dihydropterin-6-yl)methyl diphosphate + 4-aminobenzoate = 7,8-dihydropteroate + diphosphate</text>
        <dbReference type="Rhea" id="RHEA:19949"/>
        <dbReference type="ChEBI" id="CHEBI:17836"/>
        <dbReference type="ChEBI" id="CHEBI:17839"/>
        <dbReference type="ChEBI" id="CHEBI:33019"/>
        <dbReference type="ChEBI" id="CHEBI:72950"/>
        <dbReference type="EC" id="2.5.1.15"/>
    </reaction>
</comment>
<dbReference type="GO" id="GO:0004156">
    <property type="term" value="F:dihydropteroate synthase activity"/>
    <property type="evidence" value="ECO:0007669"/>
    <property type="project" value="UniProtKB-EC"/>
</dbReference>
<dbReference type="UniPathway" id="UPA00077">
    <property type="reaction ID" value="UER00156"/>
</dbReference>
<evidence type="ECO:0000256" key="2">
    <source>
        <dbReference type="ARBA" id="ARBA00001946"/>
    </source>
</evidence>
<comment type="caution">
    <text evidence="11">The sequence shown here is derived from an EMBL/GenBank/DDBJ whole genome shotgun (WGS) entry which is preliminary data.</text>
</comment>
<evidence type="ECO:0000256" key="8">
    <source>
        <dbReference type="ARBA" id="ARBA00022909"/>
    </source>
</evidence>
<dbReference type="SUPFAM" id="SSF51717">
    <property type="entry name" value="Dihydropteroate synthetase-like"/>
    <property type="match status" value="1"/>
</dbReference>
<comment type="similarity">
    <text evidence="9">Belongs to the DHPS family.</text>
</comment>
<comment type="pathway">
    <text evidence="3 9">Cofactor biosynthesis; tetrahydrofolate biosynthesis; 7,8-dihydrofolate from 2-amino-4-hydroxy-6-hydroxymethyl-7,8-dihydropteridine diphosphate and 4-aminobenzoate: step 1/2.</text>
</comment>
<dbReference type="PROSITE" id="PS00792">
    <property type="entry name" value="DHPS_1"/>
    <property type="match status" value="1"/>
</dbReference>
<evidence type="ECO:0000256" key="3">
    <source>
        <dbReference type="ARBA" id="ARBA00004763"/>
    </source>
</evidence>
<dbReference type="NCBIfam" id="TIGR01496">
    <property type="entry name" value="DHPS"/>
    <property type="match status" value="1"/>
</dbReference>
<dbReference type="GO" id="GO:0046872">
    <property type="term" value="F:metal ion binding"/>
    <property type="evidence" value="ECO:0007669"/>
    <property type="project" value="UniProtKB-KW"/>
</dbReference>
<keyword evidence="5 9" id="KW-0808">Transferase</keyword>
<evidence type="ECO:0000313" key="12">
    <source>
        <dbReference type="Proteomes" id="UP000196531"/>
    </source>
</evidence>
<evidence type="ECO:0000256" key="9">
    <source>
        <dbReference type="RuleBase" id="RU361205"/>
    </source>
</evidence>
<dbReference type="PANTHER" id="PTHR20941:SF1">
    <property type="entry name" value="FOLIC ACID SYNTHESIS PROTEIN FOL1"/>
    <property type="match status" value="1"/>
</dbReference>
<dbReference type="PROSITE" id="PS50972">
    <property type="entry name" value="PTERIN_BINDING"/>
    <property type="match status" value="1"/>
</dbReference>
<protein>
    <recommendedName>
        <fullName evidence="4 9">Dihydropteroate synthase</fullName>
        <shortName evidence="9">DHPS</shortName>
        <ecNumber evidence="4 9">2.5.1.15</ecNumber>
    </recommendedName>
    <alternativeName>
        <fullName evidence="9">Dihydropteroate pyrophosphorylase</fullName>
    </alternativeName>
</protein>
<dbReference type="GO" id="GO:0046656">
    <property type="term" value="P:folic acid biosynthetic process"/>
    <property type="evidence" value="ECO:0007669"/>
    <property type="project" value="UniProtKB-KW"/>
</dbReference>
<dbReference type="InterPro" id="IPR006390">
    <property type="entry name" value="DHP_synth_dom"/>
</dbReference>
<keyword evidence="8 9" id="KW-0289">Folate biosynthesis</keyword>
<evidence type="ECO:0000256" key="7">
    <source>
        <dbReference type="ARBA" id="ARBA00022842"/>
    </source>
</evidence>
<evidence type="ECO:0000256" key="5">
    <source>
        <dbReference type="ARBA" id="ARBA00022679"/>
    </source>
</evidence>
<dbReference type="GO" id="GO:0005829">
    <property type="term" value="C:cytosol"/>
    <property type="evidence" value="ECO:0007669"/>
    <property type="project" value="TreeGrafter"/>
</dbReference>
<dbReference type="Pfam" id="PF00809">
    <property type="entry name" value="Pterin_bind"/>
    <property type="match status" value="1"/>
</dbReference>
<dbReference type="Proteomes" id="UP000196531">
    <property type="component" value="Unassembled WGS sequence"/>
</dbReference>
<evidence type="ECO:0000259" key="10">
    <source>
        <dbReference type="PROSITE" id="PS50972"/>
    </source>
</evidence>
<dbReference type="GO" id="GO:0046654">
    <property type="term" value="P:tetrahydrofolate biosynthetic process"/>
    <property type="evidence" value="ECO:0007669"/>
    <property type="project" value="UniProtKB-UniPathway"/>
</dbReference>
<dbReference type="InterPro" id="IPR045031">
    <property type="entry name" value="DHP_synth-like"/>
</dbReference>
<gene>
    <name evidence="11" type="ORF">A9Q84_15675</name>
</gene>
<dbReference type="EMBL" id="MAAO01000008">
    <property type="protein sequence ID" value="OUR95280.1"/>
    <property type="molecule type" value="Genomic_DNA"/>
</dbReference>
<comment type="function">
    <text evidence="9">Catalyzes the condensation of para-aminobenzoate (pABA) with 6-hydroxymethyl-7,8-dihydropterin diphosphate (DHPt-PP) to form 7,8-dihydropteroate (H2Pte), the immediate precursor of folate derivatives.</text>
</comment>
<dbReference type="InterPro" id="IPR000489">
    <property type="entry name" value="Pterin-binding_dom"/>
</dbReference>
<evidence type="ECO:0000256" key="6">
    <source>
        <dbReference type="ARBA" id="ARBA00022723"/>
    </source>
</evidence>
<keyword evidence="6 9" id="KW-0479">Metal-binding</keyword>
<dbReference type="AlphaFoldDB" id="A0A1Y5F9Q1"/>
<evidence type="ECO:0000256" key="1">
    <source>
        <dbReference type="ARBA" id="ARBA00000012"/>
    </source>
</evidence>
<dbReference type="InterPro" id="IPR011005">
    <property type="entry name" value="Dihydropteroate_synth-like_sf"/>
</dbReference>
<proteinExistence type="inferred from homology"/>